<evidence type="ECO:0008006" key="4">
    <source>
        <dbReference type="Google" id="ProtNLM"/>
    </source>
</evidence>
<evidence type="ECO:0000313" key="3">
    <source>
        <dbReference type="Proteomes" id="UP001148932"/>
    </source>
</evidence>
<dbReference type="Proteomes" id="UP001148932">
    <property type="component" value="Unassembled WGS sequence"/>
</dbReference>
<keyword evidence="3" id="KW-1185">Reference proteome</keyword>
<gene>
    <name evidence="2" type="ORF">OIN59_21670</name>
</gene>
<comment type="caution">
    <text evidence="2">The sequence shown here is derived from an EMBL/GenBank/DDBJ whole genome shotgun (WGS) entry which is preliminary data.</text>
</comment>
<reference evidence="2" key="1">
    <citation type="submission" date="2022-10" db="EMBL/GenBank/DDBJ databases">
        <title>Description of microaerobic benzene degrading bacteria.</title>
        <authorList>
            <person name="Bedics A."/>
            <person name="Tancsics A."/>
            <person name="Banerjee S."/>
        </authorList>
    </citation>
    <scope>NUCLEOTIDE SEQUENCE</scope>
    <source>
        <strain evidence="2">D2M1</strain>
    </source>
</reference>
<name>A0ABT5S277_9BURK</name>
<dbReference type="RefSeq" id="WP_274113755.1">
    <property type="nucleotide sequence ID" value="NZ_JAPCKI010000018.1"/>
</dbReference>
<accession>A0ABT5S277</accession>
<organism evidence="2 3">
    <name type="scientific">Acidovorax benzenivorans</name>
    <dbReference type="NCBI Taxonomy" id="2987520"/>
    <lineage>
        <taxon>Bacteria</taxon>
        <taxon>Pseudomonadati</taxon>
        <taxon>Pseudomonadota</taxon>
        <taxon>Betaproteobacteria</taxon>
        <taxon>Burkholderiales</taxon>
        <taxon>Comamonadaceae</taxon>
        <taxon>Acidovorax</taxon>
    </lineage>
</organism>
<proteinExistence type="predicted"/>
<dbReference type="EMBL" id="JAPCKI010000018">
    <property type="protein sequence ID" value="MDD2180056.1"/>
    <property type="molecule type" value="Genomic_DNA"/>
</dbReference>
<feature type="signal peptide" evidence="1">
    <location>
        <begin position="1"/>
        <end position="18"/>
    </location>
</feature>
<evidence type="ECO:0000313" key="2">
    <source>
        <dbReference type="EMBL" id="MDD2180056.1"/>
    </source>
</evidence>
<evidence type="ECO:0000256" key="1">
    <source>
        <dbReference type="SAM" id="SignalP"/>
    </source>
</evidence>
<feature type="chain" id="PRO_5046351023" description="Porin" evidence="1">
    <location>
        <begin position="19"/>
        <end position="420"/>
    </location>
</feature>
<sequence>MRALCTALLLCACRAAVANDSDLDALTLADEAPVTAPTPVRTRAWRAFTEAAGTSARPRGGGPARHEGRLSLDLRLEHAGDGPWRAVAASRLDLRSRPGVFEDHAVHTLKEAYLSHTAAQDTVLDIGRINDRQGVALGYNPTDLFRDGAVRSAVSMDPASLRENRQGSAMLRAQHLWDGGAFALALSPRLAERSAPRGGWNLDWAATNHRHRALLSYTQRWSETLSPQWLLLAQQGQPTQAGLNLSGLISNATVAYLEWSGGPSSTLPDQALERAAPTPWRNRLAVGATYTTASRLSFTGEAHYNGAAPGRAAWQALRAGPPLQYAQYRLWALKAQEPPTRHALFFHAAWKDAFVQRLDLGALLHLDRIDTSRRFWIEARYRADTFDLALQWQRSQGTPLSQFGAWPESGRWELTLRRYF</sequence>
<keyword evidence="1" id="KW-0732">Signal</keyword>
<protein>
    <recommendedName>
        <fullName evidence="4">Porin</fullName>
    </recommendedName>
</protein>